<evidence type="ECO:0000313" key="1">
    <source>
        <dbReference type="EMBL" id="SHL85194.1"/>
    </source>
</evidence>
<protein>
    <submittedName>
        <fullName evidence="1">Carotenoid 1,2-hydratase</fullName>
    </submittedName>
</protein>
<dbReference type="SUPFAM" id="SSF159245">
    <property type="entry name" value="AttH-like"/>
    <property type="match status" value="1"/>
</dbReference>
<organism evidence="1 2">
    <name type="scientific">Roseovarius litoreus</name>
    <dbReference type="NCBI Taxonomy" id="1155722"/>
    <lineage>
        <taxon>Bacteria</taxon>
        <taxon>Pseudomonadati</taxon>
        <taxon>Pseudomonadota</taxon>
        <taxon>Alphaproteobacteria</taxon>
        <taxon>Rhodobacterales</taxon>
        <taxon>Roseobacteraceae</taxon>
        <taxon>Roseovarius</taxon>
    </lineage>
</organism>
<sequence length="243" mass="27078">MTDRGRAALRQTETEFTVGPSSLRWQGNALVIDINEISSPPMISRVRGQIRVIPSALTSVEMPLTPDGAHIWRPFAPTCDIEVNLDAPGWTWTGHGYFDANFGTRALEQDFSHWTWGRYPTGGGSTCFYDAKRLDGSELGVGIRFDAAGRAEAIDSPPPKTPFRRSLWAVARDTRADPGYQPQQVKAMLDAPFYCRSAVRTCIDGEETVGVHEALDLTRFRSPLLKPMLAVRVPRRPGWRFSD</sequence>
<dbReference type="AlphaFoldDB" id="A0A1M7E0D6"/>
<dbReference type="CDD" id="cd21471">
    <property type="entry name" value="CrtC-like"/>
    <property type="match status" value="1"/>
</dbReference>
<gene>
    <name evidence="1" type="ORF">SAMN05443432_103142</name>
</gene>
<dbReference type="NCBIfam" id="NF045922">
    <property type="entry name" value="CarotHydtaseCrtCRhod"/>
    <property type="match status" value="1"/>
</dbReference>
<accession>A0A1M7E0D6</accession>
<evidence type="ECO:0000313" key="2">
    <source>
        <dbReference type="Proteomes" id="UP000322545"/>
    </source>
</evidence>
<reference evidence="1 2" key="1">
    <citation type="submission" date="2016-11" db="EMBL/GenBank/DDBJ databases">
        <authorList>
            <person name="Varghese N."/>
            <person name="Submissions S."/>
        </authorList>
    </citation>
    <scope>NUCLEOTIDE SEQUENCE [LARGE SCALE GENOMIC DNA]</scope>
    <source>
        <strain evidence="1 2">DSM 28249</strain>
    </source>
</reference>
<keyword evidence="2" id="KW-1185">Reference proteome</keyword>
<dbReference type="EMBL" id="FRCB01000003">
    <property type="protein sequence ID" value="SHL85194.1"/>
    <property type="molecule type" value="Genomic_DNA"/>
</dbReference>
<name>A0A1M7E0D6_9RHOB</name>
<dbReference type="Proteomes" id="UP000322545">
    <property type="component" value="Unassembled WGS sequence"/>
</dbReference>
<proteinExistence type="predicted"/>